<dbReference type="Gene3D" id="1.25.40.20">
    <property type="entry name" value="Ankyrin repeat-containing domain"/>
    <property type="match status" value="1"/>
</dbReference>
<dbReference type="OrthoDB" id="2373987at2759"/>
<feature type="compositionally biased region" description="Polar residues" evidence="11">
    <location>
        <begin position="830"/>
        <end position="846"/>
    </location>
</feature>
<evidence type="ECO:0000256" key="11">
    <source>
        <dbReference type="SAM" id="MobiDB-lite"/>
    </source>
</evidence>
<keyword evidence="3 12" id="KW-0812">Transmembrane</keyword>
<dbReference type="Pfam" id="PF00520">
    <property type="entry name" value="Ion_trans"/>
    <property type="match status" value="1"/>
</dbReference>
<proteinExistence type="predicted"/>
<dbReference type="GO" id="GO:0070679">
    <property type="term" value="F:inositol 1,4,5 trisphosphate binding"/>
    <property type="evidence" value="ECO:0000318"/>
    <property type="project" value="GO_Central"/>
</dbReference>
<evidence type="ECO:0000256" key="3">
    <source>
        <dbReference type="ARBA" id="ARBA00022692"/>
    </source>
</evidence>
<evidence type="ECO:0000256" key="1">
    <source>
        <dbReference type="ARBA" id="ARBA00004141"/>
    </source>
</evidence>
<dbReference type="InterPro" id="IPR013555">
    <property type="entry name" value="TRP_dom"/>
</dbReference>
<feature type="domain" description="Transient receptor ion channel" evidence="13">
    <location>
        <begin position="180"/>
        <end position="242"/>
    </location>
</feature>
<evidence type="ECO:0000313" key="14">
    <source>
        <dbReference type="EnsemblMetazoa" id="XP_789669"/>
    </source>
</evidence>
<feature type="transmembrane region" description="Helical" evidence="12">
    <location>
        <begin position="445"/>
        <end position="463"/>
    </location>
</feature>
<keyword evidence="7" id="KW-0406">Ion transport</keyword>
<evidence type="ECO:0000259" key="13">
    <source>
        <dbReference type="SMART" id="SM01420"/>
    </source>
</evidence>
<keyword evidence="2" id="KW-0813">Transport</keyword>
<dbReference type="KEGG" id="spu:584724"/>
<dbReference type="FunFam" id="1.25.40.20:FF:000919">
    <property type="entry name" value="Transient receptor potential-gamma protein-like Protein"/>
    <property type="match status" value="1"/>
</dbReference>
<dbReference type="RefSeq" id="XP_011662796.2">
    <property type="nucleotide sequence ID" value="XM_011664494.2"/>
</dbReference>
<evidence type="ECO:0000256" key="10">
    <source>
        <dbReference type="PROSITE-ProRule" id="PRU00023"/>
    </source>
</evidence>
<keyword evidence="5 12" id="KW-1133">Transmembrane helix</keyword>
<keyword evidence="15" id="KW-1185">Reference proteome</keyword>
<dbReference type="OMA" id="TENEHYD"/>
<dbReference type="InterPro" id="IPR002110">
    <property type="entry name" value="Ankyrin_rpt"/>
</dbReference>
<dbReference type="PANTHER" id="PTHR10117">
    <property type="entry name" value="TRANSIENT RECEPTOR POTENTIAL CHANNEL"/>
    <property type="match status" value="1"/>
</dbReference>
<dbReference type="PANTHER" id="PTHR10117:SF54">
    <property type="entry name" value="TRANSIENT RECEPTOR POTENTIAL-GAMMA PROTEIN"/>
    <property type="match status" value="1"/>
</dbReference>
<evidence type="ECO:0000256" key="6">
    <source>
        <dbReference type="ARBA" id="ARBA00023043"/>
    </source>
</evidence>
<dbReference type="GeneID" id="584724"/>
<dbReference type="PROSITE" id="PS50297">
    <property type="entry name" value="ANK_REP_REGION"/>
    <property type="match status" value="1"/>
</dbReference>
<dbReference type="InterPro" id="IPR036770">
    <property type="entry name" value="Ankyrin_rpt-contain_sf"/>
</dbReference>
<dbReference type="PRINTS" id="PR01097">
    <property type="entry name" value="TRNSRECEPTRP"/>
</dbReference>
<dbReference type="EnsemblMetazoa" id="XM_784576">
    <property type="protein sequence ID" value="XP_789669"/>
    <property type="gene ID" value="LOC584724"/>
</dbReference>
<dbReference type="PROSITE" id="PS50088">
    <property type="entry name" value="ANK_REPEAT"/>
    <property type="match status" value="1"/>
</dbReference>
<name>A0A7M7RGD2_STRPU</name>
<keyword evidence="4" id="KW-0677">Repeat</keyword>
<organism evidence="14 15">
    <name type="scientific">Strongylocentrotus purpuratus</name>
    <name type="common">Purple sea urchin</name>
    <dbReference type="NCBI Taxonomy" id="7668"/>
    <lineage>
        <taxon>Eukaryota</taxon>
        <taxon>Metazoa</taxon>
        <taxon>Echinodermata</taxon>
        <taxon>Eleutherozoa</taxon>
        <taxon>Echinozoa</taxon>
        <taxon>Echinoidea</taxon>
        <taxon>Euechinoidea</taxon>
        <taxon>Echinacea</taxon>
        <taxon>Camarodonta</taxon>
        <taxon>Echinidea</taxon>
        <taxon>Strongylocentrotidae</taxon>
        <taxon>Strongylocentrotus</taxon>
    </lineage>
</organism>
<dbReference type="Pfam" id="PF12796">
    <property type="entry name" value="Ank_2"/>
    <property type="match status" value="1"/>
</dbReference>
<dbReference type="GO" id="GO:0070588">
    <property type="term" value="P:calcium ion transmembrane transport"/>
    <property type="evidence" value="ECO:0000318"/>
    <property type="project" value="GO_Central"/>
</dbReference>
<evidence type="ECO:0000256" key="7">
    <source>
        <dbReference type="ARBA" id="ARBA00023065"/>
    </source>
</evidence>
<feature type="transmembrane region" description="Helical" evidence="12">
    <location>
        <begin position="386"/>
        <end position="402"/>
    </location>
</feature>
<keyword evidence="8 12" id="KW-0472">Membrane</keyword>
<dbReference type="InterPro" id="IPR005821">
    <property type="entry name" value="Ion_trans_dom"/>
</dbReference>
<feature type="region of interest" description="Disordered" evidence="11">
    <location>
        <begin position="830"/>
        <end position="857"/>
    </location>
</feature>
<dbReference type="SUPFAM" id="SSF48403">
    <property type="entry name" value="Ankyrin repeat"/>
    <property type="match status" value="1"/>
</dbReference>
<evidence type="ECO:0000313" key="15">
    <source>
        <dbReference type="Proteomes" id="UP000007110"/>
    </source>
</evidence>
<dbReference type="SMART" id="SM01420">
    <property type="entry name" value="TRP_2"/>
    <property type="match status" value="1"/>
</dbReference>
<dbReference type="GO" id="GO:0034703">
    <property type="term" value="C:cation channel complex"/>
    <property type="evidence" value="ECO:0000318"/>
    <property type="project" value="GO_Central"/>
</dbReference>
<dbReference type="SMART" id="SM00248">
    <property type="entry name" value="ANK"/>
    <property type="match status" value="3"/>
</dbReference>
<dbReference type="InterPro" id="IPR002153">
    <property type="entry name" value="TRPC_channel"/>
</dbReference>
<evidence type="ECO:0000256" key="9">
    <source>
        <dbReference type="ARBA" id="ARBA00023303"/>
    </source>
</evidence>
<feature type="transmembrane region" description="Helical" evidence="12">
    <location>
        <begin position="661"/>
        <end position="683"/>
    </location>
</feature>
<dbReference type="Proteomes" id="UP000007110">
    <property type="component" value="Unassembled WGS sequence"/>
</dbReference>
<dbReference type="Pfam" id="PF08344">
    <property type="entry name" value="TRP_2"/>
    <property type="match status" value="1"/>
</dbReference>
<evidence type="ECO:0000256" key="5">
    <source>
        <dbReference type="ARBA" id="ARBA00022989"/>
    </source>
</evidence>
<dbReference type="Gene3D" id="1.10.287.70">
    <property type="match status" value="1"/>
</dbReference>
<keyword evidence="9" id="KW-0407">Ion channel</keyword>
<evidence type="ECO:0000256" key="8">
    <source>
        <dbReference type="ARBA" id="ARBA00023136"/>
    </source>
</evidence>
<evidence type="ECO:0000256" key="2">
    <source>
        <dbReference type="ARBA" id="ARBA00022448"/>
    </source>
</evidence>
<dbReference type="InParanoid" id="A0A7M7RGD2"/>
<evidence type="ECO:0000256" key="4">
    <source>
        <dbReference type="ARBA" id="ARBA00022737"/>
    </source>
</evidence>
<accession>A0A7M7RGD2</accession>
<feature type="transmembrane region" description="Helical" evidence="12">
    <location>
        <begin position="346"/>
        <end position="366"/>
    </location>
</feature>
<protein>
    <recommendedName>
        <fullName evidence="13">Transient receptor ion channel domain-containing protein</fullName>
    </recommendedName>
</protein>
<dbReference type="RefSeq" id="XP_789669.4">
    <property type="nucleotide sequence ID" value="XM_784576.5"/>
</dbReference>
<feature type="transmembrane region" description="Helical" evidence="12">
    <location>
        <begin position="594"/>
        <end position="616"/>
    </location>
</feature>
<reference evidence="15" key="1">
    <citation type="submission" date="2015-02" db="EMBL/GenBank/DDBJ databases">
        <title>Genome sequencing for Strongylocentrotus purpuratus.</title>
        <authorList>
            <person name="Murali S."/>
            <person name="Liu Y."/>
            <person name="Vee V."/>
            <person name="English A."/>
            <person name="Wang M."/>
            <person name="Skinner E."/>
            <person name="Han Y."/>
            <person name="Muzny D.M."/>
            <person name="Worley K.C."/>
            <person name="Gibbs R.A."/>
        </authorList>
    </citation>
    <scope>NUCLEOTIDE SEQUENCE</scope>
</reference>
<comment type="subcellular location">
    <subcellularLocation>
        <location evidence="1">Membrane</location>
        <topology evidence="1">Multi-pass membrane protein</topology>
    </subcellularLocation>
</comment>
<dbReference type="GO" id="GO:0051480">
    <property type="term" value="P:regulation of cytosolic calcium ion concentration"/>
    <property type="evidence" value="ECO:0000318"/>
    <property type="project" value="GO_Central"/>
</dbReference>
<keyword evidence="6 10" id="KW-0040">ANK repeat</keyword>
<dbReference type="EnsemblMetazoa" id="XM_011664494">
    <property type="protein sequence ID" value="XP_011662796"/>
    <property type="gene ID" value="LOC584724"/>
</dbReference>
<feature type="repeat" description="ANK" evidence="10">
    <location>
        <begin position="145"/>
        <end position="172"/>
    </location>
</feature>
<feature type="transmembrane region" description="Helical" evidence="12">
    <location>
        <begin position="483"/>
        <end position="502"/>
    </location>
</feature>
<evidence type="ECO:0000256" key="12">
    <source>
        <dbReference type="SAM" id="Phobius"/>
    </source>
</evidence>
<dbReference type="AlphaFoldDB" id="A0A7M7RGD2"/>
<reference evidence="14" key="2">
    <citation type="submission" date="2021-01" db="UniProtKB">
        <authorList>
            <consortium name="EnsemblMetazoa"/>
        </authorList>
    </citation>
    <scope>IDENTIFICATION</scope>
</reference>
<sequence>MPSKKRNLSNSGLPRTMGDAEARFMTAVCNGNLAYVKTTLSGGADIATINTMLHLTDSKDRTALEIATENEHFEIVLFIIEEHDHHLSLNEIHESLMVAITKGYVNITQVLLGHPCYDEKKNRAMQTLGPHETFYDRSYRSKFDRDVTPIMMAAMYNEVDILRILMDRGDDVVKPHHPLCGCTTCLNRKEYDPLMHSLSIINAYRALCSEAYISLTSEDPILTAFLLSKELDGLCRTEKEFKTEYKELKQKCKMYASNLLDMCQNTEEVKTILKQAAISETEVKEQACHNPLENDKEDQNALPRLEMAIEYQQKQFVAHPHCQHHLSTLWYQGLPKIRLMNTWRRMVMLSLFLPLVPFAVIIYLIYPKGNFGNFMRSPIIKFINQSVMYLVFLLLMFMESVMESSGIFRRNDITIESIFQSSNSCRPYIDQIGSYHNIKANIREASSIIEFILFIFVMGMIWQEVKQIWREGVHTYVRSIWNWIDLAMLNLLLSSLVIVFMTTELTNKAEQFFQTEGNCKALINNEAKAQRQFYFLSGDRRAWENNDPNLIGEGLFAMANVLSFSRLSFILPVSEFLGPLQISLGRMMGDIMRFAAMFTVVFIAFLCAMCNLYWYYPNESAFGSLLNAIRTLMWALFGLGDPSDLSCPDTDSDCGHTSTEAFGILLYSSYMGIMVIVMLNMLIAMMSSSFDAINNDEDVEWKFSRSKLWLSYFEKGATLPVPFNLIPSPKSIFNNIIVAGYQLIKKNSRQRNIATHRITSQSNLRRALRRNVTSHDDLMKNVVKRFLFKLQRSKDTDEVDEGELEEIKNDISSFRFDVLGMLGNLSSKVDAQKPGNSNMSNGYQEQGQGGLGKTNNLDDLEKVADGINEKLNVLSDMMTIMQDRFSEMFQKSQSESKA</sequence>
<dbReference type="GO" id="GO:0005886">
    <property type="term" value="C:plasma membrane"/>
    <property type="evidence" value="ECO:0000318"/>
    <property type="project" value="GO_Central"/>
</dbReference>
<dbReference type="GO" id="GO:0015279">
    <property type="term" value="F:store-operated calcium channel activity"/>
    <property type="evidence" value="ECO:0000318"/>
    <property type="project" value="GO_Central"/>
</dbReference>